<accession>A0A9X2J668</accession>
<evidence type="ECO:0000313" key="2">
    <source>
        <dbReference type="Proteomes" id="UP001139028"/>
    </source>
</evidence>
<sequence length="73" mass="8429">MHNGPQLTTQLSTYTYLSQLNELAHLNRARELIMEWPHSEPREAALKAITEEEKAILPGLLFPFKRSLQDNEP</sequence>
<dbReference type="EMBL" id="JALBWM010000093">
    <property type="protein sequence ID" value="MCO1335938.1"/>
    <property type="molecule type" value="Genomic_DNA"/>
</dbReference>
<gene>
    <name evidence="1" type="ORF">MO867_16515</name>
</gene>
<keyword evidence="2" id="KW-1185">Reference proteome</keyword>
<evidence type="ECO:0000313" key="1">
    <source>
        <dbReference type="EMBL" id="MCO1335938.1"/>
    </source>
</evidence>
<protein>
    <submittedName>
        <fullName evidence="1">Uncharacterized protein</fullName>
    </submittedName>
</protein>
<dbReference type="AlphaFoldDB" id="A0A9X2J668"/>
<reference evidence="1" key="1">
    <citation type="journal article" date="2022" name="Arch. Microbiol.">
        <title>Microbulbifer okhotskensis sp. nov., isolated from a deep bottom sediment of the Okhotsk Sea.</title>
        <authorList>
            <person name="Romanenko L."/>
            <person name="Kurilenko V."/>
            <person name="Otstavnykh N."/>
            <person name="Velansky P."/>
            <person name="Isaeva M."/>
            <person name="Mikhailov V."/>
        </authorList>
    </citation>
    <scope>NUCLEOTIDE SEQUENCE</scope>
    <source>
        <strain evidence="1">OS29</strain>
    </source>
</reference>
<dbReference type="Proteomes" id="UP001139028">
    <property type="component" value="Unassembled WGS sequence"/>
</dbReference>
<proteinExistence type="predicted"/>
<comment type="caution">
    <text evidence="1">The sequence shown here is derived from an EMBL/GenBank/DDBJ whole genome shotgun (WGS) entry which is preliminary data.</text>
</comment>
<name>A0A9X2J668_9GAMM</name>
<organism evidence="1 2">
    <name type="scientific">Microbulbifer okhotskensis</name>
    <dbReference type="NCBI Taxonomy" id="2926617"/>
    <lineage>
        <taxon>Bacteria</taxon>
        <taxon>Pseudomonadati</taxon>
        <taxon>Pseudomonadota</taxon>
        <taxon>Gammaproteobacteria</taxon>
        <taxon>Cellvibrionales</taxon>
        <taxon>Microbulbiferaceae</taxon>
        <taxon>Microbulbifer</taxon>
    </lineage>
</organism>
<dbReference type="RefSeq" id="WP_252471130.1">
    <property type="nucleotide sequence ID" value="NZ_JALBWM010000093.1"/>
</dbReference>